<reference evidence="2" key="1">
    <citation type="journal article" date="2019" name="Int. J. Syst. Evol. Microbiol.">
        <title>The Global Catalogue of Microorganisms (GCM) 10K type strain sequencing project: providing services to taxonomists for standard genome sequencing and annotation.</title>
        <authorList>
            <consortium name="The Broad Institute Genomics Platform"/>
            <consortium name="The Broad Institute Genome Sequencing Center for Infectious Disease"/>
            <person name="Wu L."/>
            <person name="Ma J."/>
        </authorList>
    </citation>
    <scope>NUCLEOTIDE SEQUENCE [LARGE SCALE GENOMIC DNA]</scope>
    <source>
        <strain evidence="2">CCUG 64793</strain>
    </source>
</reference>
<evidence type="ECO:0000313" key="2">
    <source>
        <dbReference type="Proteomes" id="UP001597131"/>
    </source>
</evidence>
<proteinExistence type="predicted"/>
<evidence type="ECO:0000313" key="1">
    <source>
        <dbReference type="EMBL" id="MFD1096101.1"/>
    </source>
</evidence>
<comment type="caution">
    <text evidence="1">The sequence shown here is derived from an EMBL/GenBank/DDBJ whole genome shotgun (WGS) entry which is preliminary data.</text>
</comment>
<organism evidence="1 2">
    <name type="scientific">Salegentibacter chungangensis</name>
    <dbReference type="NCBI Taxonomy" id="1335724"/>
    <lineage>
        <taxon>Bacteria</taxon>
        <taxon>Pseudomonadati</taxon>
        <taxon>Bacteroidota</taxon>
        <taxon>Flavobacteriia</taxon>
        <taxon>Flavobacteriales</taxon>
        <taxon>Flavobacteriaceae</taxon>
        <taxon>Salegentibacter</taxon>
    </lineage>
</organism>
<keyword evidence="2" id="KW-1185">Reference proteome</keyword>
<dbReference type="EMBL" id="JBHTLI010000001">
    <property type="protein sequence ID" value="MFD1096101.1"/>
    <property type="molecule type" value="Genomic_DNA"/>
</dbReference>
<sequence length="227" mass="27188">MKNKIIEKDVREFLDLYPKFKFSQSSKTKLAFLEGEVDICDIRGQYLESFEIRILIKDNIYPYAFPFVQEISKKIERNMEWHIDKNGFCCLDIEHKLIKLAQRGINLINFYQEKIYPFFSNTVYKKRYNEYANGEYPHFFEGVKSFYLDELDLDDVNFVVKVLEQVVHNRIPGRNDICICNQSKYKKCRHYSSIEFLHSLPLSKIASDLKEFRNEISDNEEIMQKEI</sequence>
<evidence type="ECO:0008006" key="3">
    <source>
        <dbReference type="Google" id="ProtNLM"/>
    </source>
</evidence>
<dbReference type="Proteomes" id="UP001597131">
    <property type="component" value="Unassembled WGS sequence"/>
</dbReference>
<gene>
    <name evidence="1" type="ORF">ACFQ3Q_10110</name>
</gene>
<dbReference type="RefSeq" id="WP_380745347.1">
    <property type="nucleotide sequence ID" value="NZ_JBHTLI010000001.1"/>
</dbReference>
<name>A0ABW3NTU2_9FLAO</name>
<accession>A0ABW3NTU2</accession>
<protein>
    <recommendedName>
        <fullName evidence="3">SWIM-type domain-containing protein</fullName>
    </recommendedName>
</protein>